<dbReference type="Pfam" id="PF00528">
    <property type="entry name" value="BPD_transp_1"/>
    <property type="match status" value="1"/>
</dbReference>
<dbReference type="SUPFAM" id="SSF161098">
    <property type="entry name" value="MetI-like"/>
    <property type="match status" value="1"/>
</dbReference>
<dbReference type="Gene3D" id="1.10.3720.10">
    <property type="entry name" value="MetI-like"/>
    <property type="match status" value="1"/>
</dbReference>
<evidence type="ECO:0000256" key="4">
    <source>
        <dbReference type="ARBA" id="ARBA00022519"/>
    </source>
</evidence>
<feature type="transmembrane region" description="Helical" evidence="8">
    <location>
        <begin position="82"/>
        <end position="103"/>
    </location>
</feature>
<dbReference type="STRING" id="561176.SAMN04488561_6812"/>
<dbReference type="GO" id="GO:0005886">
    <property type="term" value="C:plasma membrane"/>
    <property type="evidence" value="ECO:0007669"/>
    <property type="project" value="UniProtKB-SubCell"/>
</dbReference>
<keyword evidence="6 8" id="KW-1133">Transmembrane helix</keyword>
<evidence type="ECO:0000256" key="8">
    <source>
        <dbReference type="RuleBase" id="RU363032"/>
    </source>
</evidence>
<evidence type="ECO:0000313" key="11">
    <source>
        <dbReference type="Proteomes" id="UP000181980"/>
    </source>
</evidence>
<dbReference type="CDD" id="cd06261">
    <property type="entry name" value="TM_PBP2"/>
    <property type="match status" value="1"/>
</dbReference>
<evidence type="ECO:0000313" key="10">
    <source>
        <dbReference type="EMBL" id="SEF18743.1"/>
    </source>
</evidence>
<organism evidence="10 11">
    <name type="scientific">Jiangella alba</name>
    <dbReference type="NCBI Taxonomy" id="561176"/>
    <lineage>
        <taxon>Bacteria</taxon>
        <taxon>Bacillati</taxon>
        <taxon>Actinomycetota</taxon>
        <taxon>Actinomycetes</taxon>
        <taxon>Jiangellales</taxon>
        <taxon>Jiangellaceae</taxon>
        <taxon>Jiangella</taxon>
    </lineage>
</organism>
<reference evidence="11" key="1">
    <citation type="submission" date="2016-10" db="EMBL/GenBank/DDBJ databases">
        <authorList>
            <person name="Varghese N."/>
            <person name="Submissions S."/>
        </authorList>
    </citation>
    <scope>NUCLEOTIDE SEQUENCE [LARGE SCALE GENOMIC DNA]</scope>
    <source>
        <strain evidence="11">DSM 45237</strain>
    </source>
</reference>
<sequence length="275" mass="29161">MSSQYELRSSLAQGLGRLRWAIHAVAVIVLVFLLIPLLIVFPISITRDHVLTWPPDLASWQWFDAFFTSPVWVDSLLASLRIAVPAAVIATVVGTLGALGLAYARRWRRVLQTLFIAPLVLPIVTYALGLYDVAQRFDATGSLLPVIVGQAMLSAPMVFVTVGAALANRDHQLPLAASSLGASARKVLTLVELPLLKPAVAAGGLIALAMSFDEIVVAYFLLPPGAGTLPVVILGSTRESADPTIAAASMVVIAMAVTVAALLVLVNVLMKRKPS</sequence>
<dbReference type="InterPro" id="IPR035906">
    <property type="entry name" value="MetI-like_sf"/>
</dbReference>
<feature type="transmembrane region" description="Helical" evidence="8">
    <location>
        <begin position="110"/>
        <end position="131"/>
    </location>
</feature>
<comment type="similarity">
    <text evidence="8">Belongs to the binding-protein-dependent transport system permease family.</text>
</comment>
<dbReference type="Proteomes" id="UP000181980">
    <property type="component" value="Unassembled WGS sequence"/>
</dbReference>
<keyword evidence="3" id="KW-1003">Cell membrane</keyword>
<evidence type="ECO:0000256" key="3">
    <source>
        <dbReference type="ARBA" id="ARBA00022475"/>
    </source>
</evidence>
<dbReference type="AlphaFoldDB" id="A0A1H5PXZ9"/>
<protein>
    <submittedName>
        <fullName evidence="10">Putative spermidine/putrescine transport system permease protein</fullName>
    </submittedName>
</protein>
<keyword evidence="4" id="KW-0997">Cell inner membrane</keyword>
<dbReference type="PANTHER" id="PTHR43357:SF4">
    <property type="entry name" value="INNER MEMBRANE ABC TRANSPORTER PERMEASE PROTEIN YDCV"/>
    <property type="match status" value="1"/>
</dbReference>
<dbReference type="OrthoDB" id="9810794at2"/>
<name>A0A1H5PXZ9_9ACTN</name>
<gene>
    <name evidence="10" type="ORF">SAMN04488561_6812</name>
</gene>
<evidence type="ECO:0000256" key="6">
    <source>
        <dbReference type="ARBA" id="ARBA00022989"/>
    </source>
</evidence>
<evidence type="ECO:0000259" key="9">
    <source>
        <dbReference type="PROSITE" id="PS50928"/>
    </source>
</evidence>
<keyword evidence="5 8" id="KW-0812">Transmembrane</keyword>
<feature type="transmembrane region" description="Helical" evidence="8">
    <location>
        <begin position="247"/>
        <end position="270"/>
    </location>
</feature>
<feature type="transmembrane region" description="Helical" evidence="8">
    <location>
        <begin position="143"/>
        <end position="166"/>
    </location>
</feature>
<evidence type="ECO:0000256" key="1">
    <source>
        <dbReference type="ARBA" id="ARBA00004429"/>
    </source>
</evidence>
<dbReference type="EMBL" id="FNUC01000004">
    <property type="protein sequence ID" value="SEF18743.1"/>
    <property type="molecule type" value="Genomic_DNA"/>
</dbReference>
<feature type="domain" description="ABC transmembrane type-1" evidence="9">
    <location>
        <begin position="76"/>
        <end position="263"/>
    </location>
</feature>
<keyword evidence="2 8" id="KW-0813">Transport</keyword>
<evidence type="ECO:0000256" key="5">
    <source>
        <dbReference type="ARBA" id="ARBA00022692"/>
    </source>
</evidence>
<keyword evidence="7 8" id="KW-0472">Membrane</keyword>
<feature type="transmembrane region" description="Helical" evidence="8">
    <location>
        <begin position="216"/>
        <end position="235"/>
    </location>
</feature>
<evidence type="ECO:0000256" key="2">
    <source>
        <dbReference type="ARBA" id="ARBA00022448"/>
    </source>
</evidence>
<dbReference type="InterPro" id="IPR000515">
    <property type="entry name" value="MetI-like"/>
</dbReference>
<keyword evidence="11" id="KW-1185">Reference proteome</keyword>
<accession>A0A1H5PXZ9</accession>
<comment type="subcellular location">
    <subcellularLocation>
        <location evidence="1">Cell inner membrane</location>
        <topology evidence="1">Multi-pass membrane protein</topology>
    </subcellularLocation>
    <subcellularLocation>
        <location evidence="8">Cell membrane</location>
        <topology evidence="8">Multi-pass membrane protein</topology>
    </subcellularLocation>
</comment>
<proteinExistence type="inferred from homology"/>
<dbReference type="PROSITE" id="PS50928">
    <property type="entry name" value="ABC_TM1"/>
    <property type="match status" value="1"/>
</dbReference>
<dbReference type="GO" id="GO:0055085">
    <property type="term" value="P:transmembrane transport"/>
    <property type="evidence" value="ECO:0007669"/>
    <property type="project" value="InterPro"/>
</dbReference>
<feature type="transmembrane region" description="Helical" evidence="8">
    <location>
        <begin position="20"/>
        <end position="45"/>
    </location>
</feature>
<dbReference type="PANTHER" id="PTHR43357">
    <property type="entry name" value="INNER MEMBRANE ABC TRANSPORTER PERMEASE PROTEIN YDCV"/>
    <property type="match status" value="1"/>
</dbReference>
<evidence type="ECO:0000256" key="7">
    <source>
        <dbReference type="ARBA" id="ARBA00023136"/>
    </source>
</evidence>
<dbReference type="RefSeq" id="WP_083288641.1">
    <property type="nucleotide sequence ID" value="NZ_FNUC01000004.1"/>
</dbReference>